<proteinExistence type="predicted"/>
<evidence type="ECO:0000313" key="4">
    <source>
        <dbReference type="Proteomes" id="UP000735302"/>
    </source>
</evidence>
<sequence>MDRKRYSWLKFFVPLVALLLLFTSVTECLQCFQCGTTSEFDECKDDWSGLVNTSIGITDKYAKDCTAANVNWTRCMILESEGSGRQTLFHRGCHDGVTFSKLYSHHRFENIPPNNESTCATIVETREFVCFRFCDTDYCNGPQPPIKTDPCTGNATYFDIDPATCGTARVQQAVSVMELLIVCAVVIFLGLFMV</sequence>
<feature type="chain" id="PRO_5043483985" description="Protein quiver" evidence="2">
    <location>
        <begin position="29"/>
        <end position="194"/>
    </location>
</feature>
<comment type="caution">
    <text evidence="3">The sequence shown here is derived from an EMBL/GenBank/DDBJ whole genome shotgun (WGS) entry which is preliminary data.</text>
</comment>
<dbReference type="EMBL" id="BLXT01007807">
    <property type="protein sequence ID" value="GFO42480.1"/>
    <property type="molecule type" value="Genomic_DNA"/>
</dbReference>
<dbReference type="Proteomes" id="UP000735302">
    <property type="component" value="Unassembled WGS sequence"/>
</dbReference>
<dbReference type="AlphaFoldDB" id="A0AAV4DES7"/>
<keyword evidence="1" id="KW-0472">Membrane</keyword>
<keyword evidence="1" id="KW-1133">Transmembrane helix</keyword>
<feature type="transmembrane region" description="Helical" evidence="1">
    <location>
        <begin position="173"/>
        <end position="193"/>
    </location>
</feature>
<keyword evidence="1" id="KW-0812">Transmembrane</keyword>
<evidence type="ECO:0000313" key="3">
    <source>
        <dbReference type="EMBL" id="GFO42480.1"/>
    </source>
</evidence>
<evidence type="ECO:0000256" key="1">
    <source>
        <dbReference type="SAM" id="Phobius"/>
    </source>
</evidence>
<feature type="signal peptide" evidence="2">
    <location>
        <begin position="1"/>
        <end position="28"/>
    </location>
</feature>
<keyword evidence="4" id="KW-1185">Reference proteome</keyword>
<evidence type="ECO:0008006" key="5">
    <source>
        <dbReference type="Google" id="ProtNLM"/>
    </source>
</evidence>
<organism evidence="3 4">
    <name type="scientific">Plakobranchus ocellatus</name>
    <dbReference type="NCBI Taxonomy" id="259542"/>
    <lineage>
        <taxon>Eukaryota</taxon>
        <taxon>Metazoa</taxon>
        <taxon>Spiralia</taxon>
        <taxon>Lophotrochozoa</taxon>
        <taxon>Mollusca</taxon>
        <taxon>Gastropoda</taxon>
        <taxon>Heterobranchia</taxon>
        <taxon>Euthyneura</taxon>
        <taxon>Panpulmonata</taxon>
        <taxon>Sacoglossa</taxon>
        <taxon>Placobranchoidea</taxon>
        <taxon>Plakobranchidae</taxon>
        <taxon>Plakobranchus</taxon>
    </lineage>
</organism>
<protein>
    <recommendedName>
        <fullName evidence="5">Protein quiver</fullName>
    </recommendedName>
</protein>
<reference evidence="3 4" key="1">
    <citation type="journal article" date="2021" name="Elife">
        <title>Chloroplast acquisition without the gene transfer in kleptoplastic sea slugs, Plakobranchus ocellatus.</title>
        <authorList>
            <person name="Maeda T."/>
            <person name="Takahashi S."/>
            <person name="Yoshida T."/>
            <person name="Shimamura S."/>
            <person name="Takaki Y."/>
            <person name="Nagai Y."/>
            <person name="Toyoda A."/>
            <person name="Suzuki Y."/>
            <person name="Arimoto A."/>
            <person name="Ishii H."/>
            <person name="Satoh N."/>
            <person name="Nishiyama T."/>
            <person name="Hasebe M."/>
            <person name="Maruyama T."/>
            <person name="Minagawa J."/>
            <person name="Obokata J."/>
            <person name="Shigenobu S."/>
        </authorList>
    </citation>
    <scope>NUCLEOTIDE SEQUENCE [LARGE SCALE GENOMIC DNA]</scope>
</reference>
<accession>A0AAV4DES7</accession>
<keyword evidence="2" id="KW-0732">Signal</keyword>
<evidence type="ECO:0000256" key="2">
    <source>
        <dbReference type="SAM" id="SignalP"/>
    </source>
</evidence>
<name>A0AAV4DES7_9GAST</name>
<gene>
    <name evidence="3" type="ORF">PoB_006898500</name>
</gene>